<sequence>MATLDGKTLFQNDNCVEAYPGYPAIIKVSYESCVTDTCLFIFYAVALHGEKVQIYKKCVTVTNGEKGKPKSDPGKAPGAGTPPQGTPPQGTPPKETPPSNPPAQVQPQPKVEVPEPNPKHKDEPSGDNKPHPTIKHDVVSPTSSNPPAPAPHGETSDKRKKCREVE</sequence>
<reference evidence="2 3" key="1">
    <citation type="submission" date="2012-05" db="EMBL/GenBank/DDBJ databases">
        <title>Recombination and specialization in a pathogen metapopulation.</title>
        <authorList>
            <person name="Gardiner A."/>
            <person name="Kemen E."/>
            <person name="Schultz-Larsen T."/>
            <person name="MacLean D."/>
            <person name="Van Oosterhout C."/>
            <person name="Jones J.D.G."/>
        </authorList>
    </citation>
    <scope>NUCLEOTIDE SEQUENCE [LARGE SCALE GENOMIC DNA]</scope>
    <source>
        <strain evidence="2 3">Ac Nc2</strain>
    </source>
</reference>
<comment type="caution">
    <text evidence="2">The sequence shown here is derived from an EMBL/GenBank/DDBJ whole genome shotgun (WGS) entry which is preliminary data.</text>
</comment>
<feature type="compositionally biased region" description="Basic and acidic residues" evidence="1">
    <location>
        <begin position="117"/>
        <end position="138"/>
    </location>
</feature>
<gene>
    <name evidence="2" type="ORF">BN9_112890</name>
</gene>
<keyword evidence="3" id="KW-1185">Reference proteome</keyword>
<feature type="compositionally biased region" description="Low complexity" evidence="1">
    <location>
        <begin position="102"/>
        <end position="111"/>
    </location>
</feature>
<feature type="compositionally biased region" description="Pro residues" evidence="1">
    <location>
        <begin position="84"/>
        <end position="101"/>
    </location>
</feature>
<protein>
    <submittedName>
        <fullName evidence="2">Uncharacterized protein</fullName>
    </submittedName>
</protein>
<evidence type="ECO:0000313" key="3">
    <source>
        <dbReference type="Proteomes" id="UP000053237"/>
    </source>
</evidence>
<feature type="region of interest" description="Disordered" evidence="1">
    <location>
        <begin position="62"/>
        <end position="166"/>
    </location>
</feature>
<proteinExistence type="predicted"/>
<evidence type="ECO:0000256" key="1">
    <source>
        <dbReference type="SAM" id="MobiDB-lite"/>
    </source>
</evidence>
<dbReference type="AlphaFoldDB" id="A0A024GSY0"/>
<dbReference type="InParanoid" id="A0A024GSY0"/>
<dbReference type="Proteomes" id="UP000053237">
    <property type="component" value="Unassembled WGS sequence"/>
</dbReference>
<evidence type="ECO:0000313" key="2">
    <source>
        <dbReference type="EMBL" id="CCI49836.1"/>
    </source>
</evidence>
<feature type="compositionally biased region" description="Low complexity" evidence="1">
    <location>
        <begin position="74"/>
        <end position="83"/>
    </location>
</feature>
<dbReference type="EMBL" id="CAIX01000349">
    <property type="protein sequence ID" value="CCI49836.1"/>
    <property type="molecule type" value="Genomic_DNA"/>
</dbReference>
<accession>A0A024GSY0</accession>
<organism evidence="2 3">
    <name type="scientific">Albugo candida</name>
    <dbReference type="NCBI Taxonomy" id="65357"/>
    <lineage>
        <taxon>Eukaryota</taxon>
        <taxon>Sar</taxon>
        <taxon>Stramenopiles</taxon>
        <taxon>Oomycota</taxon>
        <taxon>Peronosporomycetes</taxon>
        <taxon>Albuginales</taxon>
        <taxon>Albuginaceae</taxon>
        <taxon>Albugo</taxon>
    </lineage>
</organism>
<name>A0A024GSY0_9STRA</name>